<dbReference type="AlphaFoldDB" id="A0A8H6JXJ0"/>
<dbReference type="InterPro" id="IPR051411">
    <property type="entry name" value="Polyketide_trans_af380"/>
</dbReference>
<reference evidence="3" key="1">
    <citation type="journal article" date="2020" name="Phytopathology">
        <title>Genome Sequence Resources of Colletotrichum truncatum, C. plurivorum, C. musicola, and C. sojae: Four Species Pathogenic to Soybean (Glycine max).</title>
        <authorList>
            <person name="Rogerio F."/>
            <person name="Boufleur T.R."/>
            <person name="Ciampi-Guillardi M."/>
            <person name="Sukno S.A."/>
            <person name="Thon M.R."/>
            <person name="Massola Junior N.S."/>
            <person name="Baroncelli R."/>
        </authorList>
    </citation>
    <scope>NUCLEOTIDE SEQUENCE</scope>
    <source>
        <strain evidence="3">LFN00145</strain>
    </source>
</reference>
<dbReference type="InterPro" id="IPR000073">
    <property type="entry name" value="AB_hydrolase_1"/>
</dbReference>
<dbReference type="InterPro" id="IPR029058">
    <property type="entry name" value="AB_hydrolase_fold"/>
</dbReference>
<evidence type="ECO:0000256" key="1">
    <source>
        <dbReference type="ARBA" id="ARBA00029464"/>
    </source>
</evidence>
<dbReference type="PANTHER" id="PTHR47751">
    <property type="entry name" value="SUPERFAMILY HYDROLASE, PUTATIVE (AFU_ORTHOLOGUE AFUA_2G16580)-RELATED"/>
    <property type="match status" value="1"/>
</dbReference>
<dbReference type="Proteomes" id="UP000654918">
    <property type="component" value="Unassembled WGS sequence"/>
</dbReference>
<dbReference type="Pfam" id="PF00561">
    <property type="entry name" value="Abhydrolase_1"/>
    <property type="match status" value="1"/>
</dbReference>
<organism evidence="3 4">
    <name type="scientific">Colletotrichum plurivorum</name>
    <dbReference type="NCBI Taxonomy" id="2175906"/>
    <lineage>
        <taxon>Eukaryota</taxon>
        <taxon>Fungi</taxon>
        <taxon>Dikarya</taxon>
        <taxon>Ascomycota</taxon>
        <taxon>Pezizomycotina</taxon>
        <taxon>Sordariomycetes</taxon>
        <taxon>Hypocreomycetidae</taxon>
        <taxon>Glomerellales</taxon>
        <taxon>Glomerellaceae</taxon>
        <taxon>Colletotrichum</taxon>
        <taxon>Colletotrichum orchidearum species complex</taxon>
    </lineage>
</organism>
<evidence type="ECO:0000313" key="4">
    <source>
        <dbReference type="Proteomes" id="UP000654918"/>
    </source>
</evidence>
<keyword evidence="4" id="KW-1185">Reference proteome</keyword>
<comment type="similarity">
    <text evidence="1">Belongs to the polyketide transferase af380 family.</text>
</comment>
<evidence type="ECO:0000259" key="2">
    <source>
        <dbReference type="Pfam" id="PF00561"/>
    </source>
</evidence>
<dbReference type="PANTHER" id="PTHR47751:SF2">
    <property type="entry name" value="DLTD N-TERMINAL DOMAIN PROTEIN (AFU_ORTHOLOGUE AFUA_8G00380)-RELATED"/>
    <property type="match status" value="1"/>
</dbReference>
<dbReference type="SUPFAM" id="SSF53474">
    <property type="entry name" value="alpha/beta-Hydrolases"/>
    <property type="match status" value="1"/>
</dbReference>
<accession>A0A8H6JXJ0</accession>
<protein>
    <submittedName>
        <fullName evidence="3">DltD domain-containing protein</fullName>
    </submittedName>
</protein>
<dbReference type="EMBL" id="WIGO01000267">
    <property type="protein sequence ID" value="KAF6820843.1"/>
    <property type="molecule type" value="Genomic_DNA"/>
</dbReference>
<comment type="caution">
    <text evidence="3">The sequence shown here is derived from an EMBL/GenBank/DDBJ whole genome shotgun (WGS) entry which is preliminary data.</text>
</comment>
<name>A0A8H6JXJ0_9PEZI</name>
<feature type="domain" description="AB hydrolase-1" evidence="2">
    <location>
        <begin position="33"/>
        <end position="279"/>
    </location>
</feature>
<gene>
    <name evidence="3" type="ORF">CPLU01_12657</name>
</gene>
<evidence type="ECO:0000313" key="3">
    <source>
        <dbReference type="EMBL" id="KAF6820843.1"/>
    </source>
</evidence>
<sequence>MTTFFRDVEFQTLDGLTLRGSLYPAATRGPAAIITPGFNCVKEMFVPEVAEQFQLAGITALIYDPRSLGLSDGEPRNEVDPMKQVSDYSDALTYLRTLPEVDPDQIIFWGQSFAGCVALCAAALDKRARMVVSICPLLDFELTPEKFPRVLARSMADRESRAAGNAPVFLPVLTEAGVNPAGLGIGADKEEFDYMVNAKKYGAARHENRTTLQTYYKLITWQPHGVMRYMYETPVLMVVPELDQISPPEQQFALFDTFPGPKKAHVSVGKGHLNVLSGPEFPDLIKMQVDFIKDILAGKTESYVQGANGKTNGHTNGNGVHA</sequence>
<dbReference type="Gene3D" id="1.10.10.800">
    <property type="match status" value="1"/>
</dbReference>
<dbReference type="Gene3D" id="3.40.50.1820">
    <property type="entry name" value="alpha/beta hydrolase"/>
    <property type="match status" value="1"/>
</dbReference>
<proteinExistence type="inferred from homology"/>